<dbReference type="AlphaFoldDB" id="S8CN97"/>
<dbReference type="Proteomes" id="UP000015453">
    <property type="component" value="Unassembled WGS sequence"/>
</dbReference>
<comment type="caution">
    <text evidence="8">The sequence shown here is derived from an EMBL/GenBank/DDBJ whole genome shotgun (WGS) entry which is preliminary data.</text>
</comment>
<evidence type="ECO:0000256" key="6">
    <source>
        <dbReference type="ARBA" id="ARBA00023316"/>
    </source>
</evidence>
<dbReference type="InterPro" id="IPR004938">
    <property type="entry name" value="XG_FTase"/>
</dbReference>
<dbReference type="EC" id="2.4.1.-" evidence="7"/>
<keyword evidence="9" id="KW-1185">Reference proteome</keyword>
<dbReference type="PANTHER" id="PTHR31889">
    <property type="entry name" value="FUCOSYLTRANSFERASE 2-RELATED"/>
    <property type="match status" value="1"/>
</dbReference>
<evidence type="ECO:0000256" key="1">
    <source>
        <dbReference type="ARBA" id="ARBA00010481"/>
    </source>
</evidence>
<dbReference type="GO" id="GO:0042546">
    <property type="term" value="P:cell wall biogenesis"/>
    <property type="evidence" value="ECO:0007669"/>
    <property type="project" value="InterPro"/>
</dbReference>
<keyword evidence="3 7" id="KW-0808">Transferase</keyword>
<dbReference type="GO" id="GO:0008107">
    <property type="term" value="F:galactoside 2-alpha-L-fucosyltransferase activity"/>
    <property type="evidence" value="ECO:0007669"/>
    <property type="project" value="InterPro"/>
</dbReference>
<keyword evidence="6 7" id="KW-0961">Cell wall biogenesis/degradation</keyword>
<accession>S8CN97</accession>
<gene>
    <name evidence="8" type="ORF">M569_06113</name>
</gene>
<dbReference type="Gene3D" id="3.40.50.11340">
    <property type="match status" value="1"/>
</dbReference>
<proteinExistence type="inferred from homology"/>
<dbReference type="FunFam" id="3.40.50.11340:FF:000005">
    <property type="entry name" value="Galactoside 2-alpha-L-fucosyltransferase"/>
    <property type="match status" value="1"/>
</dbReference>
<organism evidence="8 9">
    <name type="scientific">Genlisea aurea</name>
    <dbReference type="NCBI Taxonomy" id="192259"/>
    <lineage>
        <taxon>Eukaryota</taxon>
        <taxon>Viridiplantae</taxon>
        <taxon>Streptophyta</taxon>
        <taxon>Embryophyta</taxon>
        <taxon>Tracheophyta</taxon>
        <taxon>Spermatophyta</taxon>
        <taxon>Magnoliopsida</taxon>
        <taxon>eudicotyledons</taxon>
        <taxon>Gunneridae</taxon>
        <taxon>Pentapetalae</taxon>
        <taxon>asterids</taxon>
        <taxon>lamiids</taxon>
        <taxon>Lamiales</taxon>
        <taxon>Lentibulariaceae</taxon>
        <taxon>Genlisea</taxon>
    </lineage>
</organism>
<evidence type="ECO:0000256" key="5">
    <source>
        <dbReference type="ARBA" id="ARBA00023180"/>
    </source>
</evidence>
<dbReference type="GO" id="GO:0009969">
    <property type="term" value="P:xyloglucan biosynthetic process"/>
    <property type="evidence" value="ECO:0007669"/>
    <property type="project" value="TreeGrafter"/>
</dbReference>
<dbReference type="Pfam" id="PF03254">
    <property type="entry name" value="XG_FTase"/>
    <property type="match status" value="1"/>
</dbReference>
<protein>
    <recommendedName>
        <fullName evidence="7">Fucosyltransferase</fullName>
        <ecNumber evidence="7">2.4.1.-</ecNumber>
    </recommendedName>
</protein>
<reference evidence="8 9" key="1">
    <citation type="journal article" date="2013" name="BMC Genomics">
        <title>The miniature genome of a carnivorous plant Genlisea aurea contains a low number of genes and short non-coding sequences.</title>
        <authorList>
            <person name="Leushkin E.V."/>
            <person name="Sutormin R.A."/>
            <person name="Nabieva E.R."/>
            <person name="Penin A.A."/>
            <person name="Kondrashov A.S."/>
            <person name="Logacheva M.D."/>
        </authorList>
    </citation>
    <scope>NUCLEOTIDE SEQUENCE [LARGE SCALE GENOMIC DNA]</scope>
</reference>
<comment type="similarity">
    <text evidence="1 7">Belongs to the glycosyltransferase 37 family.</text>
</comment>
<evidence type="ECO:0000256" key="2">
    <source>
        <dbReference type="ARBA" id="ARBA00022676"/>
    </source>
</evidence>
<keyword evidence="4 7" id="KW-0333">Golgi apparatus</keyword>
<dbReference type="EMBL" id="AUSU01002507">
    <property type="protein sequence ID" value="EPS68654.1"/>
    <property type="molecule type" value="Genomic_DNA"/>
</dbReference>
<comment type="subcellular location">
    <subcellularLocation>
        <location evidence="7">Golgi apparatus</location>
        <location evidence="7">Golgi stack membrane</location>
        <topology evidence="7">Single-pass type II membrane protein</topology>
    </subcellularLocation>
</comment>
<keyword evidence="2 7" id="KW-0328">Glycosyltransferase</keyword>
<evidence type="ECO:0000256" key="4">
    <source>
        <dbReference type="ARBA" id="ARBA00023034"/>
    </source>
</evidence>
<dbReference type="GO" id="GO:0032580">
    <property type="term" value="C:Golgi cisterna membrane"/>
    <property type="evidence" value="ECO:0007669"/>
    <property type="project" value="UniProtKB-SubCell"/>
</dbReference>
<feature type="non-terminal residue" evidence="8">
    <location>
        <position position="1"/>
    </location>
</feature>
<evidence type="ECO:0000256" key="7">
    <source>
        <dbReference type="RuleBase" id="RU367004"/>
    </source>
</evidence>
<keyword evidence="5" id="KW-0325">Glycoprotein</keyword>
<comment type="function">
    <text evidence="7">May be involved in cell wall biosynthesis.</text>
</comment>
<evidence type="ECO:0000313" key="8">
    <source>
        <dbReference type="EMBL" id="EPS68654.1"/>
    </source>
</evidence>
<dbReference type="GO" id="GO:0071555">
    <property type="term" value="P:cell wall organization"/>
    <property type="evidence" value="ECO:0007669"/>
    <property type="project" value="UniProtKB-UniRule"/>
</dbReference>
<name>S8CN97_9LAMI</name>
<dbReference type="OrthoDB" id="428346at2759"/>
<sequence>LFPSGFDEASCISRYESPTLYRSSKLDKVSPYLESKLRSYEDRHKRCVELYNTTVVSLKHDNTSEYFNDCKYIVWIPTGGLGNKMMTISSTFLYALLTDRVLLIDRGRANDMSKLFCEPFPGSSWFLPLDFPLIPKFNDFRNDWKNSFGNLLKKQSDSDLPFQRNYVYLHLDHDYTDHDKLFFCDQHQKYLENTPWLVVRSNNYFIPSLFFITDFQSELSKLFPDRETVFHLLGRYLFHPTNAVWALVSRYYNAYLSRADVRVGIQIRVLHRSGMLDYVLSQILSCSMNEGILPEIAKIERPNSTARNKTSLVDVMIVSLDKGYFEHVRDVYWENPTTTGEFVSVHQPSSEEHQRFGNLEQDMKAWAEIYLLSLTDKLIISAWSTFGYVAQGLSGQRSWVLYNPENETAPNPPCQRVISMEPCFHTAPLHDCKKRDAISVAPYLMHCEDVREGLKLVEIN</sequence>
<evidence type="ECO:0000256" key="3">
    <source>
        <dbReference type="ARBA" id="ARBA00022679"/>
    </source>
</evidence>
<dbReference type="PANTHER" id="PTHR31889:SF2">
    <property type="entry name" value="FUCOSYLTRANSFERASE 3"/>
    <property type="match status" value="1"/>
</dbReference>
<evidence type="ECO:0000313" key="9">
    <source>
        <dbReference type="Proteomes" id="UP000015453"/>
    </source>
</evidence>
<feature type="non-terminal residue" evidence="8">
    <location>
        <position position="460"/>
    </location>
</feature>